<accession>A0A0F9FEH1</accession>
<organism evidence="1">
    <name type="scientific">marine sediment metagenome</name>
    <dbReference type="NCBI Taxonomy" id="412755"/>
    <lineage>
        <taxon>unclassified sequences</taxon>
        <taxon>metagenomes</taxon>
        <taxon>ecological metagenomes</taxon>
    </lineage>
</organism>
<evidence type="ECO:0000313" key="1">
    <source>
        <dbReference type="EMBL" id="KKL76811.1"/>
    </source>
</evidence>
<comment type="caution">
    <text evidence="1">The sequence shown here is derived from an EMBL/GenBank/DDBJ whole genome shotgun (WGS) entry which is preliminary data.</text>
</comment>
<proteinExistence type="predicted"/>
<reference evidence="1" key="1">
    <citation type="journal article" date="2015" name="Nature">
        <title>Complex archaea that bridge the gap between prokaryotes and eukaryotes.</title>
        <authorList>
            <person name="Spang A."/>
            <person name="Saw J.H."/>
            <person name="Jorgensen S.L."/>
            <person name="Zaremba-Niedzwiedzka K."/>
            <person name="Martijn J."/>
            <person name="Lind A.E."/>
            <person name="van Eijk R."/>
            <person name="Schleper C."/>
            <person name="Guy L."/>
            <person name="Ettema T.J."/>
        </authorList>
    </citation>
    <scope>NUCLEOTIDE SEQUENCE</scope>
</reference>
<protein>
    <submittedName>
        <fullName evidence="1">Uncharacterized protein</fullName>
    </submittedName>
</protein>
<sequence>MFSDEELLDPNFDLEPRIRQEFLKRLDKEIQRSVEKLGVIYLSNLTLCGKE</sequence>
<name>A0A0F9FEH1_9ZZZZ</name>
<dbReference type="AlphaFoldDB" id="A0A0F9FEH1"/>
<gene>
    <name evidence="1" type="ORF">LCGC14_2041150</name>
</gene>
<dbReference type="EMBL" id="LAZR01023935">
    <property type="protein sequence ID" value="KKL76811.1"/>
    <property type="molecule type" value="Genomic_DNA"/>
</dbReference>